<evidence type="ECO:0000259" key="1">
    <source>
        <dbReference type="Pfam" id="PF01612"/>
    </source>
</evidence>
<reference evidence="3" key="1">
    <citation type="submission" date="2022-11" db="UniProtKB">
        <authorList>
            <consortium name="WormBaseParasite"/>
        </authorList>
    </citation>
    <scope>IDENTIFICATION</scope>
</reference>
<dbReference type="AlphaFoldDB" id="A0A914YTZ0"/>
<keyword evidence="2" id="KW-1185">Reference proteome</keyword>
<dbReference type="GO" id="GO:0006139">
    <property type="term" value="P:nucleobase-containing compound metabolic process"/>
    <property type="evidence" value="ECO:0007669"/>
    <property type="project" value="InterPro"/>
</dbReference>
<evidence type="ECO:0000313" key="2">
    <source>
        <dbReference type="Proteomes" id="UP000887577"/>
    </source>
</evidence>
<evidence type="ECO:0000313" key="3">
    <source>
        <dbReference type="WBParaSite" id="PSU_v2.g3614.t1"/>
    </source>
</evidence>
<dbReference type="InterPro" id="IPR012337">
    <property type="entry name" value="RNaseH-like_sf"/>
</dbReference>
<dbReference type="SUPFAM" id="SSF53098">
    <property type="entry name" value="Ribonuclease H-like"/>
    <property type="match status" value="1"/>
</dbReference>
<feature type="domain" description="3'-5' exonuclease" evidence="1">
    <location>
        <begin position="227"/>
        <end position="424"/>
    </location>
</feature>
<dbReference type="InterPro" id="IPR002562">
    <property type="entry name" value="3'-5'_exonuclease_dom"/>
</dbReference>
<dbReference type="Proteomes" id="UP000887577">
    <property type="component" value="Unplaced"/>
</dbReference>
<name>A0A914YTZ0_9BILA</name>
<organism evidence="2 3">
    <name type="scientific">Panagrolaimus superbus</name>
    <dbReference type="NCBI Taxonomy" id="310955"/>
    <lineage>
        <taxon>Eukaryota</taxon>
        <taxon>Metazoa</taxon>
        <taxon>Ecdysozoa</taxon>
        <taxon>Nematoda</taxon>
        <taxon>Chromadorea</taxon>
        <taxon>Rhabditida</taxon>
        <taxon>Tylenchina</taxon>
        <taxon>Panagrolaimomorpha</taxon>
        <taxon>Panagrolaimoidea</taxon>
        <taxon>Panagrolaimidae</taxon>
        <taxon>Panagrolaimus</taxon>
    </lineage>
</organism>
<accession>A0A914YTZ0</accession>
<dbReference type="PANTHER" id="PTHR47765:SF2">
    <property type="entry name" value="EXONUCLEASE MUT-7 HOMOLOG"/>
    <property type="match status" value="1"/>
</dbReference>
<dbReference type="GO" id="GO:0003676">
    <property type="term" value="F:nucleic acid binding"/>
    <property type="evidence" value="ECO:0007669"/>
    <property type="project" value="InterPro"/>
</dbReference>
<dbReference type="Pfam" id="PF01612">
    <property type="entry name" value="DNA_pol_A_exo1"/>
    <property type="match status" value="1"/>
</dbReference>
<protein>
    <submittedName>
        <fullName evidence="3">3'-5' exonuclease domain-containing protein</fullName>
    </submittedName>
</protein>
<dbReference type="GO" id="GO:0008408">
    <property type="term" value="F:3'-5' exonuclease activity"/>
    <property type="evidence" value="ECO:0007669"/>
    <property type="project" value="InterPro"/>
</dbReference>
<dbReference type="PANTHER" id="PTHR47765">
    <property type="entry name" value="3'-5' EXONUCLEASE DOMAIN-CONTAINING PROTEIN"/>
    <property type="match status" value="1"/>
</dbReference>
<dbReference type="InterPro" id="IPR052408">
    <property type="entry name" value="Exonuclease_MUT-7-like"/>
</dbReference>
<dbReference type="Gene3D" id="3.30.420.10">
    <property type="entry name" value="Ribonuclease H-like superfamily/Ribonuclease H"/>
    <property type="match status" value="1"/>
</dbReference>
<dbReference type="InterPro" id="IPR036397">
    <property type="entry name" value="RNaseH_sf"/>
</dbReference>
<proteinExistence type="predicted"/>
<dbReference type="WBParaSite" id="PSU_v2.g3614.t1">
    <property type="protein sequence ID" value="PSU_v2.g3614.t1"/>
    <property type="gene ID" value="PSU_v2.g3614"/>
</dbReference>
<sequence length="480" mass="56140">MIDNEDKEEFYKGVTWIFAFNLEKLKMEEFKNIIFRSHICQKPETLRLLLTTKRFNEEYLLTLDGSYDRLFKGIPSLSELETAFVQTISVEALFNLILTEAERLEVDINWSKFHVYHIKVTNELRHKFLHDDRSSFEIFALNTLRSFKQFNRLHFISLLVEDPKYAYCWTKMLHLQSDEIPEFVQQLGDQYESEADEFIKSIKERMIMPVDSVETCTILGKEYKLFMVTTPKGLKDFLQTYFIDSKPEILGIDSEAHNFKLSLFQLATKDWLCIIDIFLLSRFLSLDDWTIVFQQIFDPTIVRIGFAFHADYNFIQIAFPHLCPMLAEENRKVICLATLSKVILEDSEAKNIVFSNLEVKHPYKMFKSNVSLADVSKAVLGIKLCKDQQSSNWNWRPLTAEQKIYGITDSLIVILIKEKIEEDLKTAFGEEKTAEFLEKSNICYKKPKKEPKAKKVLQLQIAKDESIPVSDNTIVEDQEN</sequence>